<dbReference type="PRINTS" id="PR00332">
    <property type="entry name" value="HISTRIAD"/>
</dbReference>
<dbReference type="Pfam" id="PF01230">
    <property type="entry name" value="HIT"/>
    <property type="match status" value="1"/>
</dbReference>
<dbReference type="Gene3D" id="3.30.428.10">
    <property type="entry name" value="HIT-like"/>
    <property type="match status" value="1"/>
</dbReference>
<dbReference type="PANTHER" id="PTHR46648">
    <property type="entry name" value="HIT FAMILY PROTEIN 1"/>
    <property type="match status" value="1"/>
</dbReference>
<evidence type="ECO:0000256" key="2">
    <source>
        <dbReference type="PIRSR" id="PIRSR601310-3"/>
    </source>
</evidence>
<comment type="caution">
    <text evidence="5">The sequence shown here is derived from an EMBL/GenBank/DDBJ whole genome shotgun (WGS) entry which is preliminary data.</text>
</comment>
<feature type="short sequence motif" description="Histidine triad motif" evidence="2 3">
    <location>
        <begin position="100"/>
        <end position="104"/>
    </location>
</feature>
<dbReference type="GO" id="GO:0008168">
    <property type="term" value="F:methyltransferase activity"/>
    <property type="evidence" value="ECO:0007669"/>
    <property type="project" value="UniProtKB-KW"/>
</dbReference>
<feature type="domain" description="HIT" evidence="4">
    <location>
        <begin position="8"/>
        <end position="115"/>
    </location>
</feature>
<dbReference type="RefSeq" id="WP_261505625.1">
    <property type="nucleotide sequence ID" value="NZ_JAUJRV010000046.1"/>
</dbReference>
<reference evidence="5" key="1">
    <citation type="submission" date="2023-07" db="EMBL/GenBank/DDBJ databases">
        <title>A collection of bacterial strains from the Burkholderia cepacia Research Laboratory and Repository.</title>
        <authorList>
            <person name="Lipuma J."/>
            <person name="Spilker T."/>
            <person name="Caverly L."/>
        </authorList>
    </citation>
    <scope>NUCLEOTIDE SEQUENCE</scope>
    <source>
        <strain evidence="5">AU44268</strain>
    </source>
</reference>
<gene>
    <name evidence="5" type="ORF">QZM33_31195</name>
</gene>
<dbReference type="InterPro" id="IPR036265">
    <property type="entry name" value="HIT-like_sf"/>
</dbReference>
<dbReference type="PANTHER" id="PTHR46648:SF1">
    <property type="entry name" value="ADENOSINE 5'-MONOPHOSPHORAMIDASE HNT1"/>
    <property type="match status" value="1"/>
</dbReference>
<evidence type="ECO:0000256" key="3">
    <source>
        <dbReference type="PROSITE-ProRule" id="PRU00464"/>
    </source>
</evidence>
<keyword evidence="5" id="KW-0489">Methyltransferase</keyword>
<dbReference type="PROSITE" id="PS51084">
    <property type="entry name" value="HIT_2"/>
    <property type="match status" value="1"/>
</dbReference>
<dbReference type="AlphaFoldDB" id="A0AAW7T7V3"/>
<organism evidence="5 6">
    <name type="scientific">Burkholderia vietnamiensis</name>
    <dbReference type="NCBI Taxonomy" id="60552"/>
    <lineage>
        <taxon>Bacteria</taxon>
        <taxon>Pseudomonadati</taxon>
        <taxon>Pseudomonadota</taxon>
        <taxon>Betaproteobacteria</taxon>
        <taxon>Burkholderiales</taxon>
        <taxon>Burkholderiaceae</taxon>
        <taxon>Burkholderia</taxon>
        <taxon>Burkholderia cepacia complex</taxon>
    </lineage>
</organism>
<feature type="active site" description="Tele-AMP-histidine intermediate" evidence="1">
    <location>
        <position position="102"/>
    </location>
</feature>
<name>A0AAW7T7V3_BURVI</name>
<proteinExistence type="predicted"/>
<sequence>MTYDPSNIFFRILSNEAPCVRVWETGQTLAFMDVMPQADGHVLVIPKEAASTIFDLSEEAAAACIASVQHVARAVRIALCPDGLLIAQLNGEAAGQTVGHVHFHVIPRWKGIPLRPHGKIQVAADELEAVAQRIRLAL</sequence>
<evidence type="ECO:0000259" key="4">
    <source>
        <dbReference type="PROSITE" id="PS51084"/>
    </source>
</evidence>
<keyword evidence="5" id="KW-0808">Transferase</keyword>
<dbReference type="InterPro" id="IPR011146">
    <property type="entry name" value="HIT-like"/>
</dbReference>
<dbReference type="GO" id="GO:0009117">
    <property type="term" value="P:nucleotide metabolic process"/>
    <property type="evidence" value="ECO:0007669"/>
    <property type="project" value="TreeGrafter"/>
</dbReference>
<protein>
    <submittedName>
        <fullName evidence="5">HIT family protein</fullName>
        <ecNumber evidence="5">2.1.1.-</ecNumber>
    </submittedName>
</protein>
<evidence type="ECO:0000313" key="6">
    <source>
        <dbReference type="Proteomes" id="UP001171620"/>
    </source>
</evidence>
<dbReference type="SUPFAM" id="SSF54197">
    <property type="entry name" value="HIT-like"/>
    <property type="match status" value="1"/>
</dbReference>
<evidence type="ECO:0000313" key="5">
    <source>
        <dbReference type="EMBL" id="MDN7799407.1"/>
    </source>
</evidence>
<dbReference type="Proteomes" id="UP001171620">
    <property type="component" value="Unassembled WGS sequence"/>
</dbReference>
<dbReference type="InterPro" id="IPR001310">
    <property type="entry name" value="Histidine_triad_HIT"/>
</dbReference>
<accession>A0AAW7T7V3</accession>
<evidence type="ECO:0000256" key="1">
    <source>
        <dbReference type="PIRSR" id="PIRSR601310-1"/>
    </source>
</evidence>
<dbReference type="EC" id="2.1.1.-" evidence="5"/>
<dbReference type="EMBL" id="JAUJRV010000046">
    <property type="protein sequence ID" value="MDN7799407.1"/>
    <property type="molecule type" value="Genomic_DNA"/>
</dbReference>
<dbReference type="GO" id="GO:0032259">
    <property type="term" value="P:methylation"/>
    <property type="evidence" value="ECO:0007669"/>
    <property type="project" value="UniProtKB-KW"/>
</dbReference>